<dbReference type="InterPro" id="IPR011761">
    <property type="entry name" value="ATP-grasp"/>
</dbReference>
<dbReference type="GO" id="GO:0046872">
    <property type="term" value="F:metal ion binding"/>
    <property type="evidence" value="ECO:0007669"/>
    <property type="project" value="UniProtKB-KW"/>
</dbReference>
<keyword evidence="2 11" id="KW-0436">Ligase</keyword>
<dbReference type="Gene3D" id="3.30.470.20">
    <property type="entry name" value="ATP-grasp fold, B domain"/>
    <property type="match status" value="1"/>
</dbReference>
<keyword evidence="8" id="KW-0573">Peptidoglycan synthesis</keyword>
<gene>
    <name evidence="11" type="ORF">MGWOODY_Clf2006</name>
</gene>
<dbReference type="PROSITE" id="PS50975">
    <property type="entry name" value="ATP_GRASP"/>
    <property type="match status" value="1"/>
</dbReference>
<keyword evidence="3" id="KW-0479">Metal-binding</keyword>
<dbReference type="Pfam" id="PF07478">
    <property type="entry name" value="Dala_Dala_lig_C"/>
    <property type="match status" value="1"/>
</dbReference>
<evidence type="ECO:0000256" key="8">
    <source>
        <dbReference type="ARBA" id="ARBA00022984"/>
    </source>
</evidence>
<evidence type="ECO:0000256" key="7">
    <source>
        <dbReference type="ARBA" id="ARBA00022960"/>
    </source>
</evidence>
<comment type="similarity">
    <text evidence="1">Belongs to the D-alanine--D-alanine ligase family.</text>
</comment>
<sequence>MIEKAIEAREIEVAVLGNEDATASLPGEILTGNPFYDYEAKYLESSTKLVTPATLPEVQTRRLQEMALAAFRILEGEGMARVDFLLDRHSDAIYINELNSLPGFTEGSMFPLLWATSGLAYPALLDRLIELAIERHARRARLETRFRGGSGSDVSRRGGWPCRTG</sequence>
<dbReference type="AlphaFoldDB" id="A0A160V9K2"/>
<dbReference type="SUPFAM" id="SSF56059">
    <property type="entry name" value="Glutathione synthetase ATP-binding domain-like"/>
    <property type="match status" value="1"/>
</dbReference>
<feature type="domain" description="ATP-grasp" evidence="10">
    <location>
        <begin position="1"/>
        <end position="130"/>
    </location>
</feature>
<dbReference type="GO" id="GO:0005524">
    <property type="term" value="F:ATP binding"/>
    <property type="evidence" value="ECO:0007669"/>
    <property type="project" value="UniProtKB-KW"/>
</dbReference>
<evidence type="ECO:0000256" key="1">
    <source>
        <dbReference type="ARBA" id="ARBA00010871"/>
    </source>
</evidence>
<dbReference type="PROSITE" id="PS00844">
    <property type="entry name" value="DALA_DALA_LIGASE_2"/>
    <property type="match status" value="1"/>
</dbReference>
<protein>
    <submittedName>
        <fullName evidence="11">D-alanine--D-alanine ligase A</fullName>
        <ecNumber evidence="11">6.3.2.4</ecNumber>
    </submittedName>
</protein>
<dbReference type="GO" id="GO:0008360">
    <property type="term" value="P:regulation of cell shape"/>
    <property type="evidence" value="ECO:0007669"/>
    <property type="project" value="UniProtKB-KW"/>
</dbReference>
<evidence type="ECO:0000313" key="11">
    <source>
        <dbReference type="EMBL" id="CUV02781.1"/>
    </source>
</evidence>
<organism evidence="11">
    <name type="scientific">hydrothermal vent metagenome</name>
    <dbReference type="NCBI Taxonomy" id="652676"/>
    <lineage>
        <taxon>unclassified sequences</taxon>
        <taxon>metagenomes</taxon>
        <taxon>ecological metagenomes</taxon>
    </lineage>
</organism>
<accession>A0A160V9K2</accession>
<evidence type="ECO:0000256" key="4">
    <source>
        <dbReference type="ARBA" id="ARBA00022741"/>
    </source>
</evidence>
<evidence type="ECO:0000256" key="5">
    <source>
        <dbReference type="ARBA" id="ARBA00022840"/>
    </source>
</evidence>
<dbReference type="EC" id="6.3.2.4" evidence="11"/>
<dbReference type="PANTHER" id="PTHR23132">
    <property type="entry name" value="D-ALANINE--D-ALANINE LIGASE"/>
    <property type="match status" value="1"/>
</dbReference>
<evidence type="ECO:0000259" key="10">
    <source>
        <dbReference type="PROSITE" id="PS50975"/>
    </source>
</evidence>
<dbReference type="PANTHER" id="PTHR23132:SF25">
    <property type="entry name" value="D-ALANINE--D-ALANINE LIGASE A"/>
    <property type="match status" value="1"/>
</dbReference>
<keyword evidence="6" id="KW-0460">Magnesium</keyword>
<evidence type="ECO:0000256" key="9">
    <source>
        <dbReference type="ARBA" id="ARBA00023211"/>
    </source>
</evidence>
<proteinExistence type="inferred from homology"/>
<dbReference type="GO" id="GO:0008716">
    <property type="term" value="F:D-alanine-D-alanine ligase activity"/>
    <property type="evidence" value="ECO:0007669"/>
    <property type="project" value="UniProtKB-EC"/>
</dbReference>
<dbReference type="FunFam" id="3.30.470.20:FF:000008">
    <property type="entry name" value="D-alanine--D-alanine ligase"/>
    <property type="match status" value="1"/>
</dbReference>
<evidence type="ECO:0000256" key="6">
    <source>
        <dbReference type="ARBA" id="ARBA00022842"/>
    </source>
</evidence>
<evidence type="ECO:0000256" key="2">
    <source>
        <dbReference type="ARBA" id="ARBA00022598"/>
    </source>
</evidence>
<evidence type="ECO:0000256" key="3">
    <source>
        <dbReference type="ARBA" id="ARBA00022723"/>
    </source>
</evidence>
<keyword evidence="5" id="KW-0067">ATP-binding</keyword>
<dbReference type="GO" id="GO:0005829">
    <property type="term" value="C:cytosol"/>
    <property type="evidence" value="ECO:0007669"/>
    <property type="project" value="TreeGrafter"/>
</dbReference>
<keyword evidence="4" id="KW-0547">Nucleotide-binding</keyword>
<dbReference type="EMBL" id="FAXA01000311">
    <property type="protein sequence ID" value="CUV02781.1"/>
    <property type="molecule type" value="Genomic_DNA"/>
</dbReference>
<reference evidence="11" key="1">
    <citation type="submission" date="2015-10" db="EMBL/GenBank/DDBJ databases">
        <authorList>
            <person name="Gilbert D.G."/>
        </authorList>
    </citation>
    <scope>NUCLEOTIDE SEQUENCE</scope>
</reference>
<name>A0A160V9K2_9ZZZZ</name>
<keyword evidence="9" id="KW-0464">Manganese</keyword>
<dbReference type="GO" id="GO:0009252">
    <property type="term" value="P:peptidoglycan biosynthetic process"/>
    <property type="evidence" value="ECO:0007669"/>
    <property type="project" value="UniProtKB-KW"/>
</dbReference>
<dbReference type="InterPro" id="IPR011095">
    <property type="entry name" value="Dala_Dala_lig_C"/>
</dbReference>
<keyword evidence="7" id="KW-0133">Cell shape</keyword>
<dbReference type="InterPro" id="IPR000291">
    <property type="entry name" value="D-Ala_lig_Van_CS"/>
</dbReference>